<dbReference type="InterPro" id="IPR001841">
    <property type="entry name" value="Znf_RING"/>
</dbReference>
<evidence type="ECO:0000256" key="1">
    <source>
        <dbReference type="ARBA" id="ARBA00004496"/>
    </source>
</evidence>
<dbReference type="Gene3D" id="3.30.40.10">
    <property type="entry name" value="Zinc/RING finger domain, C3HC4 (zinc finger)"/>
    <property type="match status" value="1"/>
</dbReference>
<feature type="domain" description="RING-Gid-type" evidence="10">
    <location>
        <begin position="293"/>
        <end position="336"/>
    </location>
</feature>
<dbReference type="GO" id="GO:0061630">
    <property type="term" value="F:ubiquitin protein ligase activity"/>
    <property type="evidence" value="ECO:0007669"/>
    <property type="project" value="InterPro"/>
</dbReference>
<keyword evidence="12" id="KW-1185">Reference proteome</keyword>
<dbReference type="GO" id="GO:0008270">
    <property type="term" value="F:zinc ion binding"/>
    <property type="evidence" value="ECO:0007669"/>
    <property type="project" value="UniProtKB-KW"/>
</dbReference>
<feature type="zinc finger region" description="RING-Gid-type" evidence="7">
    <location>
        <begin position="293"/>
        <end position="336"/>
    </location>
</feature>
<evidence type="ECO:0000256" key="4">
    <source>
        <dbReference type="ARBA" id="ARBA00022771"/>
    </source>
</evidence>
<dbReference type="PROSITE" id="PS50896">
    <property type="entry name" value="LISH"/>
    <property type="match status" value="1"/>
</dbReference>
<dbReference type="SMART" id="SM00184">
    <property type="entry name" value="RING"/>
    <property type="match status" value="1"/>
</dbReference>
<gene>
    <name evidence="11" type="ORF">P43SY_007350</name>
</gene>
<evidence type="ECO:0008006" key="13">
    <source>
        <dbReference type="Google" id="ProtNLM"/>
    </source>
</evidence>
<dbReference type="CDD" id="cd16652">
    <property type="entry name" value="dRING_Rmd5p-like"/>
    <property type="match status" value="1"/>
</dbReference>
<evidence type="ECO:0000256" key="7">
    <source>
        <dbReference type="PROSITE-ProRule" id="PRU01215"/>
    </source>
</evidence>
<feature type="domain" description="RING-type" evidence="9">
    <location>
        <begin position="293"/>
        <end position="336"/>
    </location>
</feature>
<protein>
    <recommendedName>
        <fullName evidence="13">RMD5 family protein</fullName>
    </recommendedName>
</protein>
<dbReference type="Pfam" id="PF13445">
    <property type="entry name" value="zf-RING_UBOX"/>
    <property type="match status" value="1"/>
</dbReference>
<dbReference type="InterPro" id="IPR024964">
    <property type="entry name" value="CTLH/CRA"/>
</dbReference>
<dbReference type="InterPro" id="IPR006594">
    <property type="entry name" value="LisH"/>
</dbReference>
<dbReference type="SUPFAM" id="SSF57850">
    <property type="entry name" value="RING/U-box"/>
    <property type="match status" value="1"/>
</dbReference>
<dbReference type="PANTHER" id="PTHR12170:SF3">
    <property type="entry name" value="GH10162P"/>
    <property type="match status" value="1"/>
</dbReference>
<keyword evidence="3" id="KW-0479">Metal-binding</keyword>
<dbReference type="GO" id="GO:0034657">
    <property type="term" value="C:GID complex"/>
    <property type="evidence" value="ECO:0007669"/>
    <property type="project" value="TreeGrafter"/>
</dbReference>
<dbReference type="AlphaFoldDB" id="A0AAD5QB73"/>
<evidence type="ECO:0000256" key="5">
    <source>
        <dbReference type="ARBA" id="ARBA00022833"/>
    </source>
</evidence>
<dbReference type="InterPro" id="IPR045098">
    <property type="entry name" value="Fyv10_fam"/>
</dbReference>
<dbReference type="GO" id="GO:0043161">
    <property type="term" value="P:proteasome-mediated ubiquitin-dependent protein catabolic process"/>
    <property type="evidence" value="ECO:0007669"/>
    <property type="project" value="InterPro"/>
</dbReference>
<keyword evidence="5" id="KW-0862">Zinc</keyword>
<keyword evidence="4 6" id="KW-0863">Zinc-finger</keyword>
<dbReference type="PANTHER" id="PTHR12170">
    <property type="entry name" value="MACROPHAGE ERYTHROBLAST ATTACHER-RELATED"/>
    <property type="match status" value="1"/>
</dbReference>
<evidence type="ECO:0000256" key="8">
    <source>
        <dbReference type="SAM" id="MobiDB-lite"/>
    </source>
</evidence>
<evidence type="ECO:0000256" key="2">
    <source>
        <dbReference type="ARBA" id="ARBA00022490"/>
    </source>
</evidence>
<evidence type="ECO:0000313" key="11">
    <source>
        <dbReference type="EMBL" id="KAJ0405709.1"/>
    </source>
</evidence>
<evidence type="ECO:0000313" key="12">
    <source>
        <dbReference type="Proteomes" id="UP001209570"/>
    </source>
</evidence>
<dbReference type="InterPro" id="IPR027370">
    <property type="entry name" value="Znf-RING_euk"/>
</dbReference>
<dbReference type="Proteomes" id="UP001209570">
    <property type="component" value="Unassembled WGS sequence"/>
</dbReference>
<evidence type="ECO:0000259" key="9">
    <source>
        <dbReference type="PROSITE" id="PS50089"/>
    </source>
</evidence>
<reference evidence="11" key="1">
    <citation type="submission" date="2021-12" db="EMBL/GenBank/DDBJ databases">
        <title>Prjna785345.</title>
        <authorList>
            <person name="Rujirawat T."/>
            <person name="Krajaejun T."/>
        </authorList>
    </citation>
    <scope>NUCLEOTIDE SEQUENCE</scope>
    <source>
        <strain evidence="11">Pi057C3</strain>
    </source>
</reference>
<dbReference type="InterPro" id="IPR037683">
    <property type="entry name" value="Rmd5_dRing"/>
</dbReference>
<evidence type="ECO:0000256" key="3">
    <source>
        <dbReference type="ARBA" id="ARBA00022723"/>
    </source>
</evidence>
<organism evidence="11 12">
    <name type="scientific">Pythium insidiosum</name>
    <name type="common">Pythiosis disease agent</name>
    <dbReference type="NCBI Taxonomy" id="114742"/>
    <lineage>
        <taxon>Eukaryota</taxon>
        <taxon>Sar</taxon>
        <taxon>Stramenopiles</taxon>
        <taxon>Oomycota</taxon>
        <taxon>Peronosporomycetes</taxon>
        <taxon>Pythiales</taxon>
        <taxon>Pythiaceae</taxon>
        <taxon>Pythium</taxon>
    </lineage>
</organism>
<dbReference type="GO" id="GO:0005634">
    <property type="term" value="C:nucleus"/>
    <property type="evidence" value="ECO:0007669"/>
    <property type="project" value="TreeGrafter"/>
</dbReference>
<dbReference type="EMBL" id="JAKCXM010000041">
    <property type="protein sequence ID" value="KAJ0405709.1"/>
    <property type="molecule type" value="Genomic_DNA"/>
</dbReference>
<accession>A0AAD5QB73</accession>
<sequence>MQALEDEGRRVLKKQRVCADQIHRQLDLLLTEVETAKAQLVEKQDEYRRKRSRGRPAETTVAPADNQRSDDVDHPDEQIEVRDDEMEHIVQEFIERVKLLNLDKSVADELKTLHVALAKYGKQIDKVNVTDRGSVGQLIAEYLYHDGQIDAADALCQEAKLTLPGNYRECFVELHSITSALKEKNMTPALEWSRKNRRELLRLGLDVEYELVRVQYLDLVESCSDVMDAVKFASEELTRFHTSHAKAGIAALPAMRKLVAVMDTKMTNWETLEELPVELPIPDEHRYHTVFACPVSKEESTPSNPPILLKCGHVICKACVKRISFNMTRRFKCPTCPVEQTECETRELFF</sequence>
<dbReference type="PROSITE" id="PS50089">
    <property type="entry name" value="ZF_RING_2"/>
    <property type="match status" value="1"/>
</dbReference>
<dbReference type="InterPro" id="IPR017907">
    <property type="entry name" value="Znf_RING_CS"/>
</dbReference>
<dbReference type="InterPro" id="IPR013083">
    <property type="entry name" value="Znf_RING/FYVE/PHD"/>
</dbReference>
<name>A0AAD5QB73_PYTIN</name>
<dbReference type="PROSITE" id="PS00518">
    <property type="entry name" value="ZF_RING_1"/>
    <property type="match status" value="1"/>
</dbReference>
<proteinExistence type="predicted"/>
<evidence type="ECO:0000256" key="6">
    <source>
        <dbReference type="PROSITE-ProRule" id="PRU00175"/>
    </source>
</evidence>
<dbReference type="GO" id="GO:0005737">
    <property type="term" value="C:cytoplasm"/>
    <property type="evidence" value="ECO:0007669"/>
    <property type="project" value="UniProtKB-SubCell"/>
</dbReference>
<comment type="subcellular location">
    <subcellularLocation>
        <location evidence="1">Cytoplasm</location>
    </subcellularLocation>
</comment>
<dbReference type="FunFam" id="3.30.40.10:FF:000143">
    <property type="entry name" value="Regulator of gluconeogenesis Rmd5"/>
    <property type="match status" value="1"/>
</dbReference>
<feature type="region of interest" description="Disordered" evidence="8">
    <location>
        <begin position="41"/>
        <end position="74"/>
    </location>
</feature>
<dbReference type="InterPro" id="IPR044063">
    <property type="entry name" value="ZF_RING_GID"/>
</dbReference>
<keyword evidence="2" id="KW-0963">Cytoplasm</keyword>
<dbReference type="PROSITE" id="PS51867">
    <property type="entry name" value="ZF_RING_GID"/>
    <property type="match status" value="1"/>
</dbReference>
<evidence type="ECO:0000259" key="10">
    <source>
        <dbReference type="PROSITE" id="PS51867"/>
    </source>
</evidence>
<dbReference type="Pfam" id="PF10607">
    <property type="entry name" value="CTLH"/>
    <property type="match status" value="1"/>
</dbReference>
<comment type="caution">
    <text evidence="11">The sequence shown here is derived from an EMBL/GenBank/DDBJ whole genome shotgun (WGS) entry which is preliminary data.</text>
</comment>